<keyword evidence="2" id="KW-1185">Reference proteome</keyword>
<protein>
    <submittedName>
        <fullName evidence="1">Uncharacterized protein</fullName>
    </submittedName>
</protein>
<name>A0A9Q1HXQ3_CONCO</name>
<reference evidence="1" key="1">
    <citation type="journal article" date="2023" name="Science">
        <title>Genome structures resolve the early diversification of teleost fishes.</title>
        <authorList>
            <person name="Parey E."/>
            <person name="Louis A."/>
            <person name="Montfort J."/>
            <person name="Bouchez O."/>
            <person name="Roques C."/>
            <person name="Iampietro C."/>
            <person name="Lluch J."/>
            <person name="Castinel A."/>
            <person name="Donnadieu C."/>
            <person name="Desvignes T."/>
            <person name="Floi Bucao C."/>
            <person name="Jouanno E."/>
            <person name="Wen M."/>
            <person name="Mejri S."/>
            <person name="Dirks R."/>
            <person name="Jansen H."/>
            <person name="Henkel C."/>
            <person name="Chen W.J."/>
            <person name="Zahm M."/>
            <person name="Cabau C."/>
            <person name="Klopp C."/>
            <person name="Thompson A.W."/>
            <person name="Robinson-Rechavi M."/>
            <person name="Braasch I."/>
            <person name="Lecointre G."/>
            <person name="Bobe J."/>
            <person name="Postlethwait J.H."/>
            <person name="Berthelot C."/>
            <person name="Roest Crollius H."/>
            <person name="Guiguen Y."/>
        </authorList>
    </citation>
    <scope>NUCLEOTIDE SEQUENCE</scope>
    <source>
        <strain evidence="1">Concon-B</strain>
    </source>
</reference>
<comment type="caution">
    <text evidence="1">The sequence shown here is derived from an EMBL/GenBank/DDBJ whole genome shotgun (WGS) entry which is preliminary data.</text>
</comment>
<organism evidence="1 2">
    <name type="scientific">Conger conger</name>
    <name type="common">Conger eel</name>
    <name type="synonym">Muraena conger</name>
    <dbReference type="NCBI Taxonomy" id="82655"/>
    <lineage>
        <taxon>Eukaryota</taxon>
        <taxon>Metazoa</taxon>
        <taxon>Chordata</taxon>
        <taxon>Craniata</taxon>
        <taxon>Vertebrata</taxon>
        <taxon>Euteleostomi</taxon>
        <taxon>Actinopterygii</taxon>
        <taxon>Neopterygii</taxon>
        <taxon>Teleostei</taxon>
        <taxon>Anguilliformes</taxon>
        <taxon>Congridae</taxon>
        <taxon>Conger</taxon>
    </lineage>
</organism>
<dbReference type="Proteomes" id="UP001152803">
    <property type="component" value="Unassembled WGS sequence"/>
</dbReference>
<dbReference type="AlphaFoldDB" id="A0A9Q1HXQ3"/>
<dbReference type="EMBL" id="JAFJMO010000007">
    <property type="protein sequence ID" value="KAJ8271586.1"/>
    <property type="molecule type" value="Genomic_DNA"/>
</dbReference>
<evidence type="ECO:0000313" key="2">
    <source>
        <dbReference type="Proteomes" id="UP001152803"/>
    </source>
</evidence>
<proteinExistence type="predicted"/>
<sequence>MQVLTCAHVSTAATPLCTGLHGDGAWLSGRLRYSSLRAWRFKAWGCTGLAFGTESRSPSRSPRPYTAEQLLLMW</sequence>
<accession>A0A9Q1HXQ3</accession>
<gene>
    <name evidence="1" type="ORF">COCON_G00104450</name>
</gene>
<evidence type="ECO:0000313" key="1">
    <source>
        <dbReference type="EMBL" id="KAJ8271586.1"/>
    </source>
</evidence>